<organism evidence="1 2">
    <name type="scientific">Carnegiea gigantea</name>
    <dbReference type="NCBI Taxonomy" id="171969"/>
    <lineage>
        <taxon>Eukaryota</taxon>
        <taxon>Viridiplantae</taxon>
        <taxon>Streptophyta</taxon>
        <taxon>Embryophyta</taxon>
        <taxon>Tracheophyta</taxon>
        <taxon>Spermatophyta</taxon>
        <taxon>Magnoliopsida</taxon>
        <taxon>eudicotyledons</taxon>
        <taxon>Gunneridae</taxon>
        <taxon>Pentapetalae</taxon>
        <taxon>Caryophyllales</taxon>
        <taxon>Cactineae</taxon>
        <taxon>Cactaceae</taxon>
        <taxon>Cactoideae</taxon>
        <taxon>Echinocereeae</taxon>
        <taxon>Carnegiea</taxon>
    </lineage>
</organism>
<dbReference type="OrthoDB" id="1932741at2759"/>
<evidence type="ECO:0000313" key="2">
    <source>
        <dbReference type="Proteomes" id="UP001153076"/>
    </source>
</evidence>
<keyword evidence="2" id="KW-1185">Reference proteome</keyword>
<protein>
    <submittedName>
        <fullName evidence="1">Uncharacterized protein</fullName>
    </submittedName>
</protein>
<dbReference type="Proteomes" id="UP001153076">
    <property type="component" value="Unassembled WGS sequence"/>
</dbReference>
<dbReference type="EMBL" id="JAKOGI010005473">
    <property type="protein sequence ID" value="KAJ8419320.1"/>
    <property type="molecule type" value="Genomic_DNA"/>
</dbReference>
<comment type="caution">
    <text evidence="1">The sequence shown here is derived from an EMBL/GenBank/DDBJ whole genome shotgun (WGS) entry which is preliminary data.</text>
</comment>
<accession>A0A9Q1GFQ8</accession>
<gene>
    <name evidence="1" type="ORF">Cgig2_020479</name>
</gene>
<sequence length="173" mass="20299">MGLTLPGQIKPFLTRSDRAFVNAYWFNPFGYCQINYMFQGCPKPKSTFLFCDMRIRDPSFIPLVESNVLKFSHNDPNTRMRDFLSKFADLRAQLCIARAVLETIQDKFLHDPGNTEWKQKEDLARAHYIHILSSVIDIIKQQSKDESISYGDNCTNYFFAKIKRSHLYFHNSR</sequence>
<proteinExistence type="predicted"/>
<dbReference type="AlphaFoldDB" id="A0A9Q1GFQ8"/>
<evidence type="ECO:0000313" key="1">
    <source>
        <dbReference type="EMBL" id="KAJ8419320.1"/>
    </source>
</evidence>
<reference evidence="1" key="1">
    <citation type="submission" date="2022-04" db="EMBL/GenBank/DDBJ databases">
        <title>Carnegiea gigantea Genome sequencing and assembly v2.</title>
        <authorList>
            <person name="Copetti D."/>
            <person name="Sanderson M.J."/>
            <person name="Burquez A."/>
            <person name="Wojciechowski M.F."/>
        </authorList>
    </citation>
    <scope>NUCLEOTIDE SEQUENCE</scope>
    <source>
        <strain evidence="1">SGP5-SGP5p</strain>
        <tissue evidence="1">Aerial part</tissue>
    </source>
</reference>
<name>A0A9Q1GFQ8_9CARY</name>